<protein>
    <recommendedName>
        <fullName evidence="1">AB hydrolase-1 domain-containing protein</fullName>
    </recommendedName>
</protein>
<evidence type="ECO:0000313" key="3">
    <source>
        <dbReference type="Proteomes" id="UP001160390"/>
    </source>
</evidence>
<dbReference type="SUPFAM" id="SSF53474">
    <property type="entry name" value="alpha/beta-Hydrolases"/>
    <property type="match status" value="1"/>
</dbReference>
<gene>
    <name evidence="2" type="ORF">CCHLO57077_00018161</name>
</gene>
<dbReference type="AlphaFoldDB" id="A0AA35LU26"/>
<dbReference type="PANTHER" id="PTHR43798:SF33">
    <property type="entry name" value="HYDROLASE, PUTATIVE (AFU_ORTHOLOGUE AFUA_2G14860)-RELATED"/>
    <property type="match status" value="1"/>
</dbReference>
<dbReference type="EMBL" id="CABFNP030000670">
    <property type="protein sequence ID" value="CAI6077488.1"/>
    <property type="molecule type" value="Genomic_DNA"/>
</dbReference>
<evidence type="ECO:0000313" key="2">
    <source>
        <dbReference type="EMBL" id="CAI6077488.1"/>
    </source>
</evidence>
<comment type="caution">
    <text evidence="2">The sequence shown here is derived from an EMBL/GenBank/DDBJ whole genome shotgun (WGS) entry which is preliminary data.</text>
</comment>
<dbReference type="GO" id="GO:0016020">
    <property type="term" value="C:membrane"/>
    <property type="evidence" value="ECO:0007669"/>
    <property type="project" value="TreeGrafter"/>
</dbReference>
<dbReference type="InterPro" id="IPR029058">
    <property type="entry name" value="AB_hydrolase_fold"/>
</dbReference>
<dbReference type="Proteomes" id="UP001160390">
    <property type="component" value="Unassembled WGS sequence"/>
</dbReference>
<keyword evidence="3" id="KW-1185">Reference proteome</keyword>
<dbReference type="PANTHER" id="PTHR43798">
    <property type="entry name" value="MONOACYLGLYCEROL LIPASE"/>
    <property type="match status" value="1"/>
</dbReference>
<name>A0AA35LU26_9HYPO</name>
<proteinExistence type="predicted"/>
<organism evidence="2 3">
    <name type="scientific">Clonostachys chloroleuca</name>
    <dbReference type="NCBI Taxonomy" id="1926264"/>
    <lineage>
        <taxon>Eukaryota</taxon>
        <taxon>Fungi</taxon>
        <taxon>Dikarya</taxon>
        <taxon>Ascomycota</taxon>
        <taxon>Pezizomycotina</taxon>
        <taxon>Sordariomycetes</taxon>
        <taxon>Hypocreomycetidae</taxon>
        <taxon>Hypocreales</taxon>
        <taxon>Bionectriaceae</taxon>
        <taxon>Clonostachys</taxon>
    </lineage>
</organism>
<sequence length="294" mass="32162">MAHVSHTTKTLGSGVRALVAGKGPVIICVAGWPQTAESFLDILPALSENHRVLVLDPPGLGDSAPSSGGYKTQAISRILLDAIRDEIGHSTSYHLVGHDVGAWIAFSWAALDREQLRSVTLMDATILGFVPNATFPLPYEANIKSFQFAFNRLPHLPEILTAGRERELLDWLFDQKSVHPERITRARRDIYVNAYSRPGAMTQGFAYYRDFIAGAEENQRAMAEKLLDIPVMTVGGDHAAGDAMKPVAANITKQTSLSRSVSLEQCGHYVMEEQPEACANAILNFIRDTETMGS</sequence>
<accession>A0AA35LU26</accession>
<reference evidence="2" key="1">
    <citation type="submission" date="2023-01" db="EMBL/GenBank/DDBJ databases">
        <authorList>
            <person name="Piombo E."/>
        </authorList>
    </citation>
    <scope>NUCLEOTIDE SEQUENCE</scope>
</reference>
<feature type="domain" description="AB hydrolase-1" evidence="1">
    <location>
        <begin position="24"/>
        <end position="274"/>
    </location>
</feature>
<dbReference type="Pfam" id="PF00561">
    <property type="entry name" value="Abhydrolase_1"/>
    <property type="match status" value="1"/>
</dbReference>
<dbReference type="InterPro" id="IPR050266">
    <property type="entry name" value="AB_hydrolase_sf"/>
</dbReference>
<dbReference type="Gene3D" id="3.40.50.1820">
    <property type="entry name" value="alpha/beta hydrolase"/>
    <property type="match status" value="1"/>
</dbReference>
<evidence type="ECO:0000259" key="1">
    <source>
        <dbReference type="Pfam" id="PF00561"/>
    </source>
</evidence>
<dbReference type="InterPro" id="IPR000073">
    <property type="entry name" value="AB_hydrolase_1"/>
</dbReference>